<evidence type="ECO:0000259" key="2">
    <source>
        <dbReference type="PROSITE" id="PS50234"/>
    </source>
</evidence>
<dbReference type="PROSITE" id="PS50234">
    <property type="entry name" value="VWFA"/>
    <property type="match status" value="1"/>
</dbReference>
<organism evidence="3 4">
    <name type="scientific">Devosia litorisediminis</name>
    <dbReference type="NCBI Taxonomy" id="2829817"/>
    <lineage>
        <taxon>Bacteria</taxon>
        <taxon>Pseudomonadati</taxon>
        <taxon>Pseudomonadota</taxon>
        <taxon>Alphaproteobacteria</taxon>
        <taxon>Hyphomicrobiales</taxon>
        <taxon>Devosiaceae</taxon>
        <taxon>Devosia</taxon>
    </lineage>
</organism>
<feature type="domain" description="VWFA" evidence="2">
    <location>
        <begin position="27"/>
        <end position="206"/>
    </location>
</feature>
<dbReference type="Pfam" id="PF13519">
    <property type="entry name" value="VWA_2"/>
    <property type="match status" value="1"/>
</dbReference>
<dbReference type="Gene3D" id="3.40.50.410">
    <property type="entry name" value="von Willebrand factor, type A domain"/>
    <property type="match status" value="1"/>
</dbReference>
<reference evidence="3" key="1">
    <citation type="submission" date="2021-04" db="EMBL/GenBank/DDBJ databases">
        <title>Devosia litorisediminis sp. nov., isolated from a sand dune.</title>
        <authorList>
            <person name="Park S."/>
            <person name="Yoon J.-H."/>
        </authorList>
    </citation>
    <scope>NUCLEOTIDE SEQUENCE</scope>
    <source>
        <strain evidence="3">BSSL-BM10</strain>
    </source>
</reference>
<feature type="chain" id="PRO_5037989279" evidence="1">
    <location>
        <begin position="23"/>
        <end position="760"/>
    </location>
</feature>
<accession>A0A942E5M9</accession>
<comment type="caution">
    <text evidence="3">The sequence shown here is derived from an EMBL/GenBank/DDBJ whole genome shotgun (WGS) entry which is preliminary data.</text>
</comment>
<evidence type="ECO:0000313" key="3">
    <source>
        <dbReference type="EMBL" id="MBS3848643.1"/>
    </source>
</evidence>
<dbReference type="AlphaFoldDB" id="A0A942E5M9"/>
<evidence type="ECO:0000256" key="1">
    <source>
        <dbReference type="SAM" id="SignalP"/>
    </source>
</evidence>
<dbReference type="EMBL" id="JAGXTP010000001">
    <property type="protein sequence ID" value="MBS3848643.1"/>
    <property type="molecule type" value="Genomic_DNA"/>
</dbReference>
<dbReference type="Proteomes" id="UP000678281">
    <property type="component" value="Unassembled WGS sequence"/>
</dbReference>
<dbReference type="RefSeq" id="WP_212658175.1">
    <property type="nucleotide sequence ID" value="NZ_JAGXTP010000001.1"/>
</dbReference>
<dbReference type="InterPro" id="IPR036465">
    <property type="entry name" value="vWFA_dom_sf"/>
</dbReference>
<proteinExistence type="predicted"/>
<sequence length="760" mass="79355">MKRVFAVLLAAAMGLCAQAPQAQESPRTVIVMDGSGSMWGQIDGRPKLDIARETVGKVLAQIPAEQEIGLLAYGHRRKGDCGDIELVVEPAAGTGGLITDKVNGMRFLGKTPLSQAVLIAAESLRYGEEAATVVLVTDGIETCQADPCALGMELEANGLDFTTHVIGFGLSQEEGAQVACLAENTGGRYFEARNADALIDALSQTVLSDGRAAKQAPVPTPKASLDGPEAAAITTEINVDWTGPDAVEDYLEIVPATETAATSGSRNYAYTKDGSPAKLIVPADQGDYLIRYIWQGPNGREVIATAPLTVTDSEFAISLPPGPIQAGSAIAVDWKGPNGPLDYLAIRTEASTEAADITYAYTGDTNPLEMVTPNEPGTYSVLYIVEGTGERRIGVSVPLSVVEGTIDLRAPAAVRPDTGFSVAWAGPGSSQDYIDIVPAGYTETYGELKYAYIGGEGPGPRELSAPSDAGAYWIRYISEGAGGRKVLHQIELSVDPDAPDVPTSLLVAATFDVPADFAGTPVQWSAVPLEGQAVSMDAWAMNEFATGPVSGNFEPGVYSVRGDATDMVFTGTVTISADGDNRFTILPDETLSPTTTPDMADGHGPDDGADGTPWADYAYSCLGDQNCPHTDAASGLSFTLPAGWVATSPDMTPASAGAQAAGEQLEHPYVEFYEAGGNMNALYLNPRQWIADNGPCQTTGAGELCLFRNDAAPNDPAAFMAMGALQASLIHAAPAAAAPLSADEVESLLDRLAPNRIPAN</sequence>
<gene>
    <name evidence="3" type="ORF">KD146_08035</name>
</gene>
<dbReference type="InterPro" id="IPR002035">
    <property type="entry name" value="VWF_A"/>
</dbReference>
<dbReference type="SMART" id="SM00327">
    <property type="entry name" value="VWA"/>
    <property type="match status" value="1"/>
</dbReference>
<evidence type="ECO:0000313" key="4">
    <source>
        <dbReference type="Proteomes" id="UP000678281"/>
    </source>
</evidence>
<dbReference type="SUPFAM" id="SSF53300">
    <property type="entry name" value="vWA-like"/>
    <property type="match status" value="1"/>
</dbReference>
<feature type="signal peptide" evidence="1">
    <location>
        <begin position="1"/>
        <end position="22"/>
    </location>
</feature>
<keyword evidence="1" id="KW-0732">Signal</keyword>
<keyword evidence="4" id="KW-1185">Reference proteome</keyword>
<protein>
    <submittedName>
        <fullName evidence="3">VWA domain-containing protein</fullName>
    </submittedName>
</protein>
<name>A0A942E5M9_9HYPH</name>